<dbReference type="Proteomes" id="UP000315995">
    <property type="component" value="Chromosome"/>
</dbReference>
<dbReference type="PROSITE" id="PS51202">
    <property type="entry name" value="RCK_C"/>
    <property type="match status" value="1"/>
</dbReference>
<organism evidence="8 9">
    <name type="scientific">Persicimonas caeni</name>
    <dbReference type="NCBI Taxonomy" id="2292766"/>
    <lineage>
        <taxon>Bacteria</taxon>
        <taxon>Deltaproteobacteria</taxon>
        <taxon>Bradymonadales</taxon>
        <taxon>Bradymonadaceae</taxon>
        <taxon>Persicimonas</taxon>
    </lineage>
</organism>
<evidence type="ECO:0000259" key="7">
    <source>
        <dbReference type="PROSITE" id="PS51202"/>
    </source>
</evidence>
<feature type="transmembrane region" description="Helical" evidence="5">
    <location>
        <begin position="63"/>
        <end position="93"/>
    </location>
</feature>
<dbReference type="AlphaFoldDB" id="A0A4Y6Q2U4"/>
<evidence type="ECO:0000256" key="2">
    <source>
        <dbReference type="ARBA" id="ARBA00022692"/>
    </source>
</evidence>
<name>A0A4Y6Q2U4_PERCE</name>
<feature type="domain" description="RCK C-terminal" evidence="7">
    <location>
        <begin position="591"/>
        <end position="675"/>
    </location>
</feature>
<dbReference type="Pfam" id="PF00359">
    <property type="entry name" value="PTS_EIIA_2"/>
    <property type="match status" value="1"/>
</dbReference>
<feature type="domain" description="PTS EIIA type-2" evidence="6">
    <location>
        <begin position="452"/>
        <end position="600"/>
    </location>
</feature>
<dbReference type="PANTHER" id="PTHR42770">
    <property type="entry name" value="AMINO ACID TRANSPORTER-RELATED"/>
    <property type="match status" value="1"/>
</dbReference>
<evidence type="ECO:0000256" key="3">
    <source>
        <dbReference type="ARBA" id="ARBA00022989"/>
    </source>
</evidence>
<dbReference type="SUPFAM" id="SSF55804">
    <property type="entry name" value="Phoshotransferase/anion transport protein"/>
    <property type="match status" value="1"/>
</dbReference>
<accession>A0A5B8YDQ2</accession>
<comment type="subcellular location">
    <subcellularLocation>
        <location evidence="1">Membrane</location>
        <topology evidence="1">Multi-pass membrane protein</topology>
    </subcellularLocation>
</comment>
<dbReference type="SUPFAM" id="SSF116726">
    <property type="entry name" value="TrkA C-terminal domain-like"/>
    <property type="match status" value="1"/>
</dbReference>
<dbReference type="InterPro" id="IPR006037">
    <property type="entry name" value="RCK_C"/>
</dbReference>
<feature type="transmembrane region" description="Helical" evidence="5">
    <location>
        <begin position="365"/>
        <end position="382"/>
    </location>
</feature>
<feature type="transmembrane region" description="Helical" evidence="5">
    <location>
        <begin position="256"/>
        <end position="275"/>
    </location>
</feature>
<feature type="transmembrane region" description="Helical" evidence="5">
    <location>
        <begin position="388"/>
        <end position="406"/>
    </location>
</feature>
<evidence type="ECO:0000259" key="6">
    <source>
        <dbReference type="PROSITE" id="PS51094"/>
    </source>
</evidence>
<evidence type="ECO:0000313" key="9">
    <source>
        <dbReference type="Proteomes" id="UP000315995"/>
    </source>
</evidence>
<keyword evidence="4 5" id="KW-0472">Membrane</keyword>
<dbReference type="Pfam" id="PF02080">
    <property type="entry name" value="TrkA_C"/>
    <property type="match status" value="1"/>
</dbReference>
<dbReference type="InterPro" id="IPR016152">
    <property type="entry name" value="PTrfase/Anion_transptr"/>
</dbReference>
<dbReference type="InterPro" id="IPR036721">
    <property type="entry name" value="RCK_C_sf"/>
</dbReference>
<reference evidence="8 9" key="1">
    <citation type="submission" date="2019-06" db="EMBL/GenBank/DDBJ databases">
        <title>Persicimonas caeni gen. nov., sp. nov., a predatory bacterium isolated from solar saltern.</title>
        <authorList>
            <person name="Wang S."/>
        </authorList>
    </citation>
    <scope>NUCLEOTIDE SEQUENCE [LARGE SCALE GENOMIC DNA]</scope>
    <source>
        <strain evidence="8 9">YN101</strain>
    </source>
</reference>
<dbReference type="InterPro" id="IPR002178">
    <property type="entry name" value="PTS_EIIA_type-2_dom"/>
</dbReference>
<dbReference type="Gene3D" id="3.30.70.1450">
    <property type="entry name" value="Regulator of K+ conductance, C-terminal domain"/>
    <property type="match status" value="1"/>
</dbReference>
<dbReference type="InterPro" id="IPR050367">
    <property type="entry name" value="APC_superfamily"/>
</dbReference>
<feature type="transmembrane region" description="Helical" evidence="5">
    <location>
        <begin position="24"/>
        <end position="42"/>
    </location>
</feature>
<keyword evidence="9" id="KW-1185">Reference proteome</keyword>
<dbReference type="Pfam" id="PF00324">
    <property type="entry name" value="AA_permease"/>
    <property type="match status" value="1"/>
</dbReference>
<evidence type="ECO:0000256" key="4">
    <source>
        <dbReference type="ARBA" id="ARBA00023136"/>
    </source>
</evidence>
<dbReference type="GO" id="GO:0006813">
    <property type="term" value="P:potassium ion transport"/>
    <property type="evidence" value="ECO:0007669"/>
    <property type="project" value="InterPro"/>
</dbReference>
<keyword evidence="3 5" id="KW-1133">Transmembrane helix</keyword>
<dbReference type="OrthoDB" id="127638at2"/>
<dbReference type="GO" id="GO:0008324">
    <property type="term" value="F:monoatomic cation transmembrane transporter activity"/>
    <property type="evidence" value="ECO:0007669"/>
    <property type="project" value="InterPro"/>
</dbReference>
<feature type="transmembrane region" description="Helical" evidence="5">
    <location>
        <begin position="306"/>
        <end position="324"/>
    </location>
</feature>
<feature type="transmembrane region" description="Helical" evidence="5">
    <location>
        <begin position="128"/>
        <end position="147"/>
    </location>
</feature>
<dbReference type="Gene3D" id="3.40.930.10">
    <property type="entry name" value="Mannitol-specific EII, Chain A"/>
    <property type="match status" value="1"/>
</dbReference>
<feature type="transmembrane region" description="Helical" evidence="5">
    <location>
        <begin position="330"/>
        <end position="349"/>
    </location>
</feature>
<feature type="transmembrane region" description="Helical" evidence="5">
    <location>
        <begin position="99"/>
        <end position="116"/>
    </location>
</feature>
<evidence type="ECO:0000313" key="8">
    <source>
        <dbReference type="EMBL" id="QDG54911.1"/>
    </source>
</evidence>
<dbReference type="GO" id="GO:0016020">
    <property type="term" value="C:membrane"/>
    <property type="evidence" value="ECO:0007669"/>
    <property type="project" value="UniProtKB-SubCell"/>
</dbReference>
<feature type="transmembrane region" description="Helical" evidence="5">
    <location>
        <begin position="205"/>
        <end position="227"/>
    </location>
</feature>
<evidence type="ECO:0000256" key="5">
    <source>
        <dbReference type="SAM" id="Phobius"/>
    </source>
</evidence>
<evidence type="ECO:0000256" key="1">
    <source>
        <dbReference type="ARBA" id="ARBA00004141"/>
    </source>
</evidence>
<keyword evidence="2 5" id="KW-0812">Transmembrane</keyword>
<dbReference type="PROSITE" id="PS51094">
    <property type="entry name" value="PTS_EIIA_TYPE_2"/>
    <property type="match status" value="1"/>
</dbReference>
<accession>A0A4Y6Q2U4</accession>
<proteinExistence type="predicted"/>
<feature type="transmembrane region" description="Helical" evidence="5">
    <location>
        <begin position="159"/>
        <end position="184"/>
    </location>
</feature>
<gene>
    <name evidence="8" type="ORF">FIV42_16640</name>
</gene>
<sequence>MFSSGFFLLPGIAAAQTGPSVVLAYLISGLLVLPAALSAAELSTAMPRAGGAYFFLDRTLGPLMGTVGGVGTWIALVLKSSFALIGMGAYLAIFVDLPIKPVALALIAAFTVINLVGAKETTGLQRILVVVLVAVLGFFVFQGLWNVAELPQQQFSEQFSPFMIFGLSGLFSTVGLVFVSYAGLTHVASISEEVKNPDRNVPLGMFLALGCTVSIYVAGVLVMVALLDPAAFHEDLTPVATAGQAFFDWLPEPTGLVLVVAAAIAAFASTGNAGVMSSSRYPLAMARDQLVPSGFSKLNRFQTPTLGILVSAGTMAAAVLLLDVASLAKLASAIQLILFGLLCLATIIMRESKLEYYHPGFRSPLYPWTQIAGVIIPVWLIIEMGWMPVLFTLGVIVLALGWYFLYAHRRVKRGGALFHVFRRLGHQADTGLHHELRQVIADKGLNAEDAFEELVTTAIFIDIDGDVSFEDAMRTACTSVSKYLPVDAEVLRECLSKEFDSELMPVSHGAAVPHLRVDSFEGTQLVMVRLSRGAWISEEKPGLPHARIYAILCLIGPNEQADGHLRLLAKLAARVDEPGFVDAWLDAADEARVKALLLPNEQFFEVVVEESGPSRLLLDKPVGEVDVPEGALVAWLRRDGKIEVPAPDTTIRRGDHVIFIGHPEAIEDLRTMLEA</sequence>
<dbReference type="Gene3D" id="1.20.1740.10">
    <property type="entry name" value="Amino acid/polyamine transporter I"/>
    <property type="match status" value="1"/>
</dbReference>
<protein>
    <submittedName>
        <fullName evidence="8">Amino acid permease</fullName>
    </submittedName>
</protein>
<dbReference type="InterPro" id="IPR004841">
    <property type="entry name" value="AA-permease/SLC12A_dom"/>
</dbReference>
<dbReference type="EMBL" id="CP041186">
    <property type="protein sequence ID" value="QDG54911.1"/>
    <property type="molecule type" value="Genomic_DNA"/>
</dbReference>
<dbReference type="PANTHER" id="PTHR42770:SF7">
    <property type="entry name" value="MEMBRANE PROTEIN"/>
    <property type="match status" value="1"/>
</dbReference>